<name>A0A6N8FJK0_9BACI</name>
<keyword evidence="2 5" id="KW-0812">Transmembrane</keyword>
<protein>
    <recommendedName>
        <fullName evidence="8">LrgB family protein</fullName>
    </recommendedName>
</protein>
<evidence type="ECO:0000256" key="3">
    <source>
        <dbReference type="ARBA" id="ARBA00022989"/>
    </source>
</evidence>
<evidence type="ECO:0000256" key="4">
    <source>
        <dbReference type="ARBA" id="ARBA00023136"/>
    </source>
</evidence>
<dbReference type="PANTHER" id="PTHR30249">
    <property type="entry name" value="PUTATIVE SEROTONIN TRANSPORTER"/>
    <property type="match status" value="1"/>
</dbReference>
<sequence length="222" mass="24064">MWLILTLIVFAVAQYVYLRKKRNYLIPVFTATVVLIILVLISGKTYADYYVSAQWIDWLLGPAVVALSFPLYKHRKMLAQNGLKIVSWVVIAAILGVLTGAVVLWAFQVDNSYVVSAMLKNITAPVAIDLAEFYGGIPALTAVICTMSGMLGAVIGPTIFKKLNIKSSLAKAVAMGSTSHAIGTARLMEDDDYAGAISTLSFLLMTLVMPVLVPLFVYVLVG</sequence>
<feature type="transmembrane region" description="Helical" evidence="5">
    <location>
        <begin position="55"/>
        <end position="73"/>
    </location>
</feature>
<dbReference type="PANTHER" id="PTHR30249:SF0">
    <property type="entry name" value="PLASTIDAL GLYCOLATE_GLYCERATE TRANSLOCATOR 1, CHLOROPLASTIC"/>
    <property type="match status" value="1"/>
</dbReference>
<reference evidence="6 7" key="1">
    <citation type="submission" date="2019-11" db="EMBL/GenBank/DDBJ databases">
        <authorList>
            <person name="Li X."/>
        </authorList>
    </citation>
    <scope>NUCLEOTIDE SEQUENCE [LARGE SCALE GENOMIC DNA]</scope>
    <source>
        <strain evidence="6 7">L9</strain>
    </source>
</reference>
<dbReference type="AlphaFoldDB" id="A0A6N8FJK0"/>
<keyword evidence="7" id="KW-1185">Reference proteome</keyword>
<dbReference type="RefSeq" id="WP_155667283.1">
    <property type="nucleotide sequence ID" value="NZ_WOCA01000002.1"/>
</dbReference>
<dbReference type="InterPro" id="IPR007300">
    <property type="entry name" value="CidB/LrgB"/>
</dbReference>
<evidence type="ECO:0000313" key="6">
    <source>
        <dbReference type="EMBL" id="MUK87518.1"/>
    </source>
</evidence>
<dbReference type="EMBL" id="WOCA01000002">
    <property type="protein sequence ID" value="MUK87518.1"/>
    <property type="molecule type" value="Genomic_DNA"/>
</dbReference>
<evidence type="ECO:0000256" key="2">
    <source>
        <dbReference type="ARBA" id="ARBA00022692"/>
    </source>
</evidence>
<keyword evidence="3 5" id="KW-1133">Transmembrane helix</keyword>
<comment type="caution">
    <text evidence="6">The sequence shown here is derived from an EMBL/GenBank/DDBJ whole genome shotgun (WGS) entry which is preliminary data.</text>
</comment>
<proteinExistence type="predicted"/>
<accession>A0A6N8FJK0</accession>
<feature type="transmembrane region" description="Helical" evidence="5">
    <location>
        <begin position="200"/>
        <end position="221"/>
    </location>
</feature>
<dbReference type="Pfam" id="PF04172">
    <property type="entry name" value="LrgB"/>
    <property type="match status" value="1"/>
</dbReference>
<organism evidence="6 7">
    <name type="scientific">Ornithinibacillus caprae</name>
    <dbReference type="NCBI Taxonomy" id="2678566"/>
    <lineage>
        <taxon>Bacteria</taxon>
        <taxon>Bacillati</taxon>
        <taxon>Bacillota</taxon>
        <taxon>Bacilli</taxon>
        <taxon>Bacillales</taxon>
        <taxon>Bacillaceae</taxon>
        <taxon>Ornithinibacillus</taxon>
    </lineage>
</organism>
<keyword evidence="4 5" id="KW-0472">Membrane</keyword>
<evidence type="ECO:0000256" key="1">
    <source>
        <dbReference type="ARBA" id="ARBA00004141"/>
    </source>
</evidence>
<gene>
    <name evidence="6" type="ORF">GMD78_03770</name>
</gene>
<evidence type="ECO:0008006" key="8">
    <source>
        <dbReference type="Google" id="ProtNLM"/>
    </source>
</evidence>
<dbReference type="Proteomes" id="UP000469125">
    <property type="component" value="Unassembled WGS sequence"/>
</dbReference>
<comment type="subcellular location">
    <subcellularLocation>
        <location evidence="1">Membrane</location>
        <topology evidence="1">Multi-pass membrane protein</topology>
    </subcellularLocation>
</comment>
<feature type="transmembrane region" description="Helical" evidence="5">
    <location>
        <begin position="24"/>
        <end position="43"/>
    </location>
</feature>
<feature type="transmembrane region" description="Helical" evidence="5">
    <location>
        <begin position="85"/>
        <end position="107"/>
    </location>
</feature>
<evidence type="ECO:0000256" key="5">
    <source>
        <dbReference type="SAM" id="Phobius"/>
    </source>
</evidence>
<dbReference type="GO" id="GO:0016020">
    <property type="term" value="C:membrane"/>
    <property type="evidence" value="ECO:0007669"/>
    <property type="project" value="UniProtKB-SubCell"/>
</dbReference>
<evidence type="ECO:0000313" key="7">
    <source>
        <dbReference type="Proteomes" id="UP000469125"/>
    </source>
</evidence>
<feature type="transmembrane region" description="Helical" evidence="5">
    <location>
        <begin position="133"/>
        <end position="156"/>
    </location>
</feature>